<evidence type="ECO:0000256" key="1">
    <source>
        <dbReference type="SAM" id="SignalP"/>
    </source>
</evidence>
<gene>
    <name evidence="2" type="ORF">IAA61_03660</name>
</gene>
<dbReference type="AlphaFoldDB" id="A0A9D1MAW0"/>
<evidence type="ECO:0000313" key="3">
    <source>
        <dbReference type="Proteomes" id="UP000824109"/>
    </source>
</evidence>
<proteinExistence type="predicted"/>
<dbReference type="Proteomes" id="UP000824109">
    <property type="component" value="Unassembled WGS sequence"/>
</dbReference>
<feature type="chain" id="PRO_5038693127" evidence="1">
    <location>
        <begin position="26"/>
        <end position="75"/>
    </location>
</feature>
<comment type="caution">
    <text evidence="2">The sequence shown here is derived from an EMBL/GenBank/DDBJ whole genome shotgun (WGS) entry which is preliminary data.</text>
</comment>
<reference evidence="2" key="2">
    <citation type="journal article" date="2021" name="PeerJ">
        <title>Extensive microbial diversity within the chicken gut microbiome revealed by metagenomics and culture.</title>
        <authorList>
            <person name="Gilroy R."/>
            <person name="Ravi A."/>
            <person name="Getino M."/>
            <person name="Pursley I."/>
            <person name="Horton D.L."/>
            <person name="Alikhan N.F."/>
            <person name="Baker D."/>
            <person name="Gharbi K."/>
            <person name="Hall N."/>
            <person name="Watson M."/>
            <person name="Adriaenssens E.M."/>
            <person name="Foster-Nyarko E."/>
            <person name="Jarju S."/>
            <person name="Secka A."/>
            <person name="Antonio M."/>
            <person name="Oren A."/>
            <person name="Chaudhuri R.R."/>
            <person name="La Ragione R."/>
            <person name="Hildebrand F."/>
            <person name="Pallen M.J."/>
        </authorList>
    </citation>
    <scope>NUCLEOTIDE SEQUENCE</scope>
    <source>
        <strain evidence="2">USAMLcec3-3695</strain>
    </source>
</reference>
<name>A0A9D1MAW0_9FIRM</name>
<feature type="signal peptide" evidence="1">
    <location>
        <begin position="1"/>
        <end position="25"/>
    </location>
</feature>
<organism evidence="2 3">
    <name type="scientific">Candidatus Ornithomonoglobus merdipullorum</name>
    <dbReference type="NCBI Taxonomy" id="2840895"/>
    <lineage>
        <taxon>Bacteria</taxon>
        <taxon>Bacillati</taxon>
        <taxon>Bacillota</taxon>
        <taxon>Clostridia</taxon>
        <taxon>Candidatus Ornithomonoglobus</taxon>
    </lineage>
</organism>
<dbReference type="EMBL" id="DVNB01000038">
    <property type="protein sequence ID" value="HIU56896.1"/>
    <property type="molecule type" value="Genomic_DNA"/>
</dbReference>
<sequence length="75" mass="7818">MKRRLFKVLAAAAAATMLITVTAAAHGGHGRYYADTNNDGICDYCAGNGCGQCGNYRQDGYARYGGGHHGGCGCR</sequence>
<accession>A0A9D1MAW0</accession>
<reference evidence="2" key="1">
    <citation type="submission" date="2020-10" db="EMBL/GenBank/DDBJ databases">
        <authorList>
            <person name="Gilroy R."/>
        </authorList>
    </citation>
    <scope>NUCLEOTIDE SEQUENCE</scope>
    <source>
        <strain evidence="2">USAMLcec3-3695</strain>
    </source>
</reference>
<protein>
    <submittedName>
        <fullName evidence="2">Uncharacterized protein</fullName>
    </submittedName>
</protein>
<keyword evidence="1" id="KW-0732">Signal</keyword>
<evidence type="ECO:0000313" key="2">
    <source>
        <dbReference type="EMBL" id="HIU56896.1"/>
    </source>
</evidence>